<dbReference type="EMBL" id="PYLO01000001">
    <property type="protein sequence ID" value="PST39290.1"/>
    <property type="molecule type" value="Genomic_DNA"/>
</dbReference>
<dbReference type="Pfam" id="PF07501">
    <property type="entry name" value="G5"/>
    <property type="match status" value="1"/>
</dbReference>
<sequence>MSSYSSTGHRSSSGTSSHTKSTAAHTSTGRRDTAMNRAAAGRSGHTSGRYKKKRRNRLDITQILLIVIGVLAVILIAAIASRGCGGGSAAGGATESDAVQESTVADGAVTVNGVNIYGMTQEEARKAILDSFDWKMKVKYEDKEADVTNLMADKVDQLLEEIYASDLKPGETYEVNTENMIEDAKAEAALIAGNWNMAAKSGGISGYNKETGKFEFSEGTKGLVIDQDKLAQAMVDAIDKKEFDAVLTAETKEVAADSSVQDKYKTMSTYTTTTTSNSNRNENIRLAVAALNGTIVKPGQEFSFNNTTGARTEEKGYKPATAYLNGEVVQEPGGGVCQVSSTLYNAVVFAGLKSTERHAHSYEPSYVTPGEDAAVSYGGPDFKFVNNSEYPLAIKASFSASDRKLTIALYGVPILKEGVKIRMSSEKTGEIDPPSAVYTEDGSLQPGQEVQTKAATPGSRWSTDLVTYENDKEVSREFFHNSSYRGKAAQIKRNSSATVATNATETTAAAESTAAETNAANESTAAHETTTAAPSSPDGETKAPTTTAAASNEGPQETTPEPEETNPVVEANGPGSN</sequence>
<keyword evidence="3" id="KW-0812">Transmembrane</keyword>
<dbReference type="InterPro" id="IPR011098">
    <property type="entry name" value="G5_dom"/>
</dbReference>
<keyword evidence="1" id="KW-0732">Signal</keyword>
<evidence type="ECO:0000256" key="1">
    <source>
        <dbReference type="ARBA" id="ARBA00022729"/>
    </source>
</evidence>
<keyword evidence="3" id="KW-0472">Membrane</keyword>
<feature type="compositionally biased region" description="Low complexity" evidence="2">
    <location>
        <begin position="552"/>
        <end position="570"/>
    </location>
</feature>
<dbReference type="SMART" id="SM01208">
    <property type="entry name" value="G5"/>
    <property type="match status" value="1"/>
</dbReference>
<keyword evidence="6" id="KW-1185">Reference proteome</keyword>
<feature type="region of interest" description="Disordered" evidence="2">
    <location>
        <begin position="510"/>
        <end position="577"/>
    </location>
</feature>
<name>A0A2T3FVJ9_9CLOT</name>
<evidence type="ECO:0000259" key="4">
    <source>
        <dbReference type="PROSITE" id="PS51109"/>
    </source>
</evidence>
<dbReference type="Proteomes" id="UP000241048">
    <property type="component" value="Unassembled WGS sequence"/>
</dbReference>
<evidence type="ECO:0000256" key="2">
    <source>
        <dbReference type="SAM" id="MobiDB-lite"/>
    </source>
</evidence>
<evidence type="ECO:0000256" key="3">
    <source>
        <dbReference type="SAM" id="Phobius"/>
    </source>
</evidence>
<feature type="compositionally biased region" description="Polar residues" evidence="2">
    <location>
        <begin position="445"/>
        <end position="458"/>
    </location>
</feature>
<dbReference type="PANTHER" id="PTHR35788:SF1">
    <property type="entry name" value="EXPORTED PROTEIN"/>
    <property type="match status" value="1"/>
</dbReference>
<evidence type="ECO:0000313" key="6">
    <source>
        <dbReference type="Proteomes" id="UP000241048"/>
    </source>
</evidence>
<protein>
    <submittedName>
        <fullName evidence="5">Vanomycin resistance protein VanB</fullName>
    </submittedName>
</protein>
<feature type="compositionally biased region" description="Low complexity" evidence="2">
    <location>
        <begin position="1"/>
        <end position="27"/>
    </location>
</feature>
<dbReference type="InterPro" id="IPR007391">
    <property type="entry name" value="Vancomycin_resist_VanW"/>
</dbReference>
<feature type="region of interest" description="Disordered" evidence="2">
    <location>
        <begin position="425"/>
        <end position="458"/>
    </location>
</feature>
<comment type="caution">
    <text evidence="5">The sequence shown here is derived from an EMBL/GenBank/DDBJ whole genome shotgun (WGS) entry which is preliminary data.</text>
</comment>
<feature type="compositionally biased region" description="Low complexity" evidence="2">
    <location>
        <begin position="510"/>
        <end position="533"/>
    </location>
</feature>
<evidence type="ECO:0000313" key="5">
    <source>
        <dbReference type="EMBL" id="PST39290.1"/>
    </source>
</evidence>
<feature type="transmembrane region" description="Helical" evidence="3">
    <location>
        <begin position="60"/>
        <end position="80"/>
    </location>
</feature>
<gene>
    <name evidence="5" type="ORF">C7U56_02015</name>
</gene>
<dbReference type="AlphaFoldDB" id="A0A2T3FVJ9"/>
<reference evidence="5 6" key="1">
    <citation type="submission" date="2018-03" db="EMBL/GenBank/DDBJ databases">
        <title>Lachnoclostridium SNUG30386 gen.nov., sp.nov., isolated from human faeces.</title>
        <authorList>
            <person name="Seo B."/>
            <person name="Jeon K."/>
            <person name="Ko G."/>
        </authorList>
    </citation>
    <scope>NUCLEOTIDE SEQUENCE [LARGE SCALE GENOMIC DNA]</scope>
    <source>
        <strain evidence="5 6">SNUG30386</strain>
    </source>
</reference>
<keyword evidence="3" id="KW-1133">Transmembrane helix</keyword>
<feature type="region of interest" description="Disordered" evidence="2">
    <location>
        <begin position="1"/>
        <end position="52"/>
    </location>
</feature>
<dbReference type="PROSITE" id="PS51109">
    <property type="entry name" value="G5"/>
    <property type="match status" value="1"/>
</dbReference>
<dbReference type="Pfam" id="PF04294">
    <property type="entry name" value="VanW"/>
    <property type="match status" value="1"/>
</dbReference>
<feature type="domain" description="G5" evidence="4">
    <location>
        <begin position="418"/>
        <end position="498"/>
    </location>
</feature>
<accession>A0A2T3FVJ9</accession>
<dbReference type="InterPro" id="IPR052913">
    <property type="entry name" value="Glycopeptide_resist_protein"/>
</dbReference>
<proteinExistence type="predicted"/>
<organism evidence="5 6">
    <name type="scientific">Clostridium fessum</name>
    <dbReference type="NCBI Taxonomy" id="2126740"/>
    <lineage>
        <taxon>Bacteria</taxon>
        <taxon>Bacillati</taxon>
        <taxon>Bacillota</taxon>
        <taxon>Clostridia</taxon>
        <taxon>Eubacteriales</taxon>
        <taxon>Clostridiaceae</taxon>
        <taxon>Clostridium</taxon>
    </lineage>
</organism>
<dbReference type="PANTHER" id="PTHR35788">
    <property type="entry name" value="EXPORTED PROTEIN-RELATED"/>
    <property type="match status" value="1"/>
</dbReference>